<dbReference type="EMBL" id="WJIE01000009">
    <property type="protein sequence ID" value="MRG95997.1"/>
    <property type="molecule type" value="Genomic_DNA"/>
</dbReference>
<evidence type="ECO:0000313" key="2">
    <source>
        <dbReference type="Proteomes" id="UP000440224"/>
    </source>
</evidence>
<dbReference type="OrthoDB" id="5517996at2"/>
<protein>
    <submittedName>
        <fullName evidence="1">Uncharacterized protein</fullName>
    </submittedName>
</protein>
<comment type="caution">
    <text evidence="1">The sequence shown here is derived from an EMBL/GenBank/DDBJ whole genome shotgun (WGS) entry which is preliminary data.</text>
</comment>
<accession>A0A6N7PWU8</accession>
<gene>
    <name evidence="1" type="ORF">GF068_29365</name>
</gene>
<keyword evidence="2" id="KW-1185">Reference proteome</keyword>
<name>A0A6N7PWU8_9BACT</name>
<sequence>MSSNHFITVSRAGDLMARRKGYPPVRVATAASGIEVDTDEAARAHGAPAVVRVSFAHGGRNRELRVMAVEADGISYDPDAFLARFEVRALTLGRWLRAAVERALDQAASSRSPR</sequence>
<proteinExistence type="predicted"/>
<dbReference type="RefSeq" id="WP_153822787.1">
    <property type="nucleotide sequence ID" value="NZ_WJIE01000009.1"/>
</dbReference>
<organism evidence="1 2">
    <name type="scientific">Polyangium spumosum</name>
    <dbReference type="NCBI Taxonomy" id="889282"/>
    <lineage>
        <taxon>Bacteria</taxon>
        <taxon>Pseudomonadati</taxon>
        <taxon>Myxococcota</taxon>
        <taxon>Polyangia</taxon>
        <taxon>Polyangiales</taxon>
        <taxon>Polyangiaceae</taxon>
        <taxon>Polyangium</taxon>
    </lineage>
</organism>
<reference evidence="1 2" key="1">
    <citation type="submission" date="2019-10" db="EMBL/GenBank/DDBJ databases">
        <title>A soil myxobacterium in the family Polyangiaceae.</title>
        <authorList>
            <person name="Li Y."/>
            <person name="Wang J."/>
        </authorList>
    </citation>
    <scope>NUCLEOTIDE SEQUENCE [LARGE SCALE GENOMIC DNA]</scope>
    <source>
        <strain evidence="1 2">DSM 14734</strain>
    </source>
</reference>
<evidence type="ECO:0000313" key="1">
    <source>
        <dbReference type="EMBL" id="MRG95997.1"/>
    </source>
</evidence>
<dbReference type="Proteomes" id="UP000440224">
    <property type="component" value="Unassembled WGS sequence"/>
</dbReference>
<dbReference type="AlphaFoldDB" id="A0A6N7PWU8"/>